<accession>A0A4R8MJV4</accession>
<keyword evidence="2" id="KW-0472">Membrane</keyword>
<dbReference type="Gene3D" id="3.60.40.10">
    <property type="entry name" value="PPM-type phosphatase domain"/>
    <property type="match status" value="1"/>
</dbReference>
<dbReference type="Pfam" id="PF07228">
    <property type="entry name" value="SpoIIE"/>
    <property type="match status" value="1"/>
</dbReference>
<feature type="transmembrane region" description="Helical" evidence="2">
    <location>
        <begin position="149"/>
        <end position="167"/>
    </location>
</feature>
<evidence type="ECO:0000259" key="3">
    <source>
        <dbReference type="Pfam" id="PF07228"/>
    </source>
</evidence>
<dbReference type="RefSeq" id="WP_004786891.1">
    <property type="nucleotide sequence ID" value="NZ_SORO01000004.1"/>
</dbReference>
<evidence type="ECO:0000313" key="4">
    <source>
        <dbReference type="EMBL" id="TDY67316.1"/>
    </source>
</evidence>
<dbReference type="Proteomes" id="UP000294684">
    <property type="component" value="Unassembled WGS sequence"/>
</dbReference>
<dbReference type="GeneID" id="79828995"/>
<protein>
    <submittedName>
        <fullName evidence="4">Stage II sporulation protein E</fullName>
    </submittedName>
</protein>
<feature type="transmembrane region" description="Helical" evidence="2">
    <location>
        <begin position="100"/>
        <end position="120"/>
    </location>
</feature>
<gene>
    <name evidence="4" type="ORF">CLV96_3737</name>
</gene>
<dbReference type="Gene3D" id="1.25.40.10">
    <property type="entry name" value="Tetratricopeptide repeat domain"/>
    <property type="match status" value="1"/>
</dbReference>
<proteinExistence type="predicted"/>
<organism evidence="4 5">
    <name type="scientific">Leptospira meyeri</name>
    <dbReference type="NCBI Taxonomy" id="29508"/>
    <lineage>
        <taxon>Bacteria</taxon>
        <taxon>Pseudomonadati</taxon>
        <taxon>Spirochaetota</taxon>
        <taxon>Spirochaetia</taxon>
        <taxon>Leptospirales</taxon>
        <taxon>Leptospiraceae</taxon>
        <taxon>Leptospira</taxon>
    </lineage>
</organism>
<keyword evidence="1" id="KW-0378">Hydrolase</keyword>
<dbReference type="PANTHER" id="PTHR43156:SF2">
    <property type="entry name" value="STAGE II SPORULATION PROTEIN E"/>
    <property type="match status" value="1"/>
</dbReference>
<dbReference type="GO" id="GO:0016791">
    <property type="term" value="F:phosphatase activity"/>
    <property type="evidence" value="ECO:0007669"/>
    <property type="project" value="TreeGrafter"/>
</dbReference>
<reference evidence="4 5" key="1">
    <citation type="submission" date="2019-03" db="EMBL/GenBank/DDBJ databases">
        <title>Genomic Encyclopedia of Archaeal and Bacterial Type Strains, Phase II (KMG-II): from individual species to whole genera.</title>
        <authorList>
            <person name="Goeker M."/>
        </authorList>
    </citation>
    <scope>NUCLEOTIDE SEQUENCE [LARGE SCALE GENOMIC DNA]</scope>
    <source>
        <strain evidence="4 5">DSM 21537</strain>
    </source>
</reference>
<keyword evidence="2" id="KW-0812">Transmembrane</keyword>
<dbReference type="SUPFAM" id="SSF48452">
    <property type="entry name" value="TPR-like"/>
    <property type="match status" value="1"/>
</dbReference>
<dbReference type="OrthoDB" id="341979at2"/>
<dbReference type="InterPro" id="IPR001932">
    <property type="entry name" value="PPM-type_phosphatase-like_dom"/>
</dbReference>
<evidence type="ECO:0000256" key="2">
    <source>
        <dbReference type="SAM" id="Phobius"/>
    </source>
</evidence>
<feature type="domain" description="PPM-type phosphatase" evidence="3">
    <location>
        <begin position="296"/>
        <end position="491"/>
    </location>
</feature>
<feature type="transmembrane region" description="Helical" evidence="2">
    <location>
        <begin position="179"/>
        <end position="197"/>
    </location>
</feature>
<dbReference type="PANTHER" id="PTHR43156">
    <property type="entry name" value="STAGE II SPORULATION PROTEIN E-RELATED"/>
    <property type="match status" value="1"/>
</dbReference>
<dbReference type="InterPro" id="IPR036457">
    <property type="entry name" value="PPM-type-like_dom_sf"/>
</dbReference>
<feature type="transmembrane region" description="Helical" evidence="2">
    <location>
        <begin position="126"/>
        <end position="142"/>
    </location>
</feature>
<keyword evidence="2" id="KW-1133">Transmembrane helix</keyword>
<evidence type="ECO:0000256" key="1">
    <source>
        <dbReference type="ARBA" id="ARBA00022801"/>
    </source>
</evidence>
<dbReference type="InterPro" id="IPR052016">
    <property type="entry name" value="Bact_Sigma-Reg"/>
</dbReference>
<dbReference type="InterPro" id="IPR011990">
    <property type="entry name" value="TPR-like_helical_dom_sf"/>
</dbReference>
<evidence type="ECO:0000313" key="5">
    <source>
        <dbReference type="Proteomes" id="UP000294684"/>
    </source>
</evidence>
<comment type="caution">
    <text evidence="4">The sequence shown here is derived from an EMBL/GenBank/DDBJ whole genome shotgun (WGS) entry which is preliminary data.</text>
</comment>
<feature type="transmembrane region" description="Helical" evidence="2">
    <location>
        <begin position="36"/>
        <end position="57"/>
    </location>
</feature>
<dbReference type="STRING" id="1193051.LEP1GSC017_0966"/>
<name>A0A4R8MJV4_LEPME</name>
<dbReference type="AlphaFoldDB" id="A0A4R8MJV4"/>
<sequence>MYQYLKTILSQFLDLIPERKIYNEDYIKELDRHTRIIQIPGSFIGVFGMLGFALFGTDVKLHPEFPELFYYRIGYSLFCFSYIVFIIYNHFKNKFSSWEGLTWAYLTYAYLLFTAAYYTGRIADDAAYVSGYQMLVMILPFLPLPRKTLLIYYPISILIFFVSVFIYKPDLTTAAANYSMQNLTISYVLGIFSGLIMERYRFHSFLNHKRIIKKNEEVTKTVEEIQTLKSQQDGDYFLTSLLLEPLLGHETDGNAIGIETVVNQYKKFYFRNKEYQLGGDYISVFNLILQGKRYKAFINGDAMGKSIQGAGGAIVLGAVYNSIIIRSKMDPVSSNRSPERWLHDCYLDLQKVFETFDGAMLVSAVVGLLEESTGTLYFVNLEHPSVILYRDGKATFIEDEVHYYKLGVIEGLSERIISVFQMKKSDKIFCGSDGKDDLILSEQGRYRDINEDHNLILENIEEANGEMQPLLECLRKKGKYSDDLSLISLQYNLDPYPKPGKYFLEAKEKIREKQYDKALELLLSYDSALDTSIAELKYIAKLYEKKDDLVKAMEYASLALENYPSDTIWMFHTSVLYKRMYSLYKSQSFLWESQELSERVRLRQPSNIRNLIHLADVCRLNGDKDRASYLVSMIKKISPEHPRLKEIISVI</sequence>
<dbReference type="EMBL" id="SORO01000004">
    <property type="protein sequence ID" value="TDY67316.1"/>
    <property type="molecule type" value="Genomic_DNA"/>
</dbReference>
<feature type="transmembrane region" description="Helical" evidence="2">
    <location>
        <begin position="69"/>
        <end position="88"/>
    </location>
</feature>
<keyword evidence="5" id="KW-1185">Reference proteome</keyword>